<feature type="transmembrane region" description="Helical" evidence="1">
    <location>
        <begin position="50"/>
        <end position="76"/>
    </location>
</feature>
<sequence length="225" mass="24176">MANKVLGAYVVADLLFAITGAILVGFSVIVQNKMFEVPTDGSIAVENLLYQMFPLTAGIVNGVLIFATFAITLPAIAMPTRGWLKLSGYFIVINALFSIVLGLYLWIITLRTKETFSPVWNAQTASVQSLMQTSFACCGYFNSTSPAFVTDATCTSPAAAALMRGCAAPIASFANVFVDDIFTAVFGMAGVDAVLLLATACLLKDRKERARFRYIDSKAEGRSSF</sequence>
<organism evidence="2 3">
    <name type="scientific">Gnomoniopsis smithogilvyi</name>
    <dbReference type="NCBI Taxonomy" id="1191159"/>
    <lineage>
        <taxon>Eukaryota</taxon>
        <taxon>Fungi</taxon>
        <taxon>Dikarya</taxon>
        <taxon>Ascomycota</taxon>
        <taxon>Pezizomycotina</taxon>
        <taxon>Sordariomycetes</taxon>
        <taxon>Sordariomycetidae</taxon>
        <taxon>Diaporthales</taxon>
        <taxon>Gnomoniaceae</taxon>
        <taxon>Gnomoniopsis</taxon>
    </lineage>
</organism>
<evidence type="ECO:0000313" key="3">
    <source>
        <dbReference type="Proteomes" id="UP001140453"/>
    </source>
</evidence>
<reference evidence="2" key="1">
    <citation type="submission" date="2022-10" db="EMBL/GenBank/DDBJ databases">
        <title>Tapping the CABI collections for fungal endophytes: first genome assemblies for Collariella, Neodidymelliopsis, Ascochyta clinopodiicola, Didymella pomorum, Didymosphaeria variabile, Neocosmospora piperis and Neocucurbitaria cava.</title>
        <authorList>
            <person name="Hill R."/>
        </authorList>
    </citation>
    <scope>NUCLEOTIDE SEQUENCE</scope>
    <source>
        <strain evidence="2">IMI 355082</strain>
    </source>
</reference>
<evidence type="ECO:0008006" key="4">
    <source>
        <dbReference type="Google" id="ProtNLM"/>
    </source>
</evidence>
<feature type="transmembrane region" description="Helical" evidence="1">
    <location>
        <begin position="88"/>
        <end position="108"/>
    </location>
</feature>
<dbReference type="EMBL" id="JAPEVB010000006">
    <property type="protein sequence ID" value="KAJ4386651.1"/>
    <property type="molecule type" value="Genomic_DNA"/>
</dbReference>
<dbReference type="Proteomes" id="UP001140453">
    <property type="component" value="Unassembled WGS sequence"/>
</dbReference>
<accession>A0A9W9CSX1</accession>
<feature type="transmembrane region" description="Helical" evidence="1">
    <location>
        <begin position="7"/>
        <end position="30"/>
    </location>
</feature>
<evidence type="ECO:0000313" key="2">
    <source>
        <dbReference type="EMBL" id="KAJ4386651.1"/>
    </source>
</evidence>
<comment type="caution">
    <text evidence="2">The sequence shown here is derived from an EMBL/GenBank/DDBJ whole genome shotgun (WGS) entry which is preliminary data.</text>
</comment>
<evidence type="ECO:0000256" key="1">
    <source>
        <dbReference type="SAM" id="Phobius"/>
    </source>
</evidence>
<dbReference type="AlphaFoldDB" id="A0A9W9CSX1"/>
<keyword evidence="1" id="KW-0472">Membrane</keyword>
<name>A0A9W9CSX1_9PEZI</name>
<gene>
    <name evidence="2" type="ORF">N0V93_009549</name>
</gene>
<proteinExistence type="predicted"/>
<keyword evidence="3" id="KW-1185">Reference proteome</keyword>
<keyword evidence="1" id="KW-1133">Transmembrane helix</keyword>
<protein>
    <recommendedName>
        <fullName evidence="4">Tetraspanin</fullName>
    </recommendedName>
</protein>
<keyword evidence="1" id="KW-0812">Transmembrane</keyword>
<dbReference type="OrthoDB" id="2279611at2759"/>
<feature type="transmembrane region" description="Helical" evidence="1">
    <location>
        <begin position="181"/>
        <end position="203"/>
    </location>
</feature>